<dbReference type="EMBL" id="FUWS01000010">
    <property type="protein sequence ID" value="SKA28971.1"/>
    <property type="molecule type" value="Genomic_DNA"/>
</dbReference>
<sequence length="479" mass="51526">MGGPSPIPHISPGKHGDRQMLPLIGREPAVVVGAGIAGLLAARVLAAHHPEVIVVDRDRLPDRPQRRAGVPQSSHVHALFAKGVETIDALLPGFSDEVCRRGGHRIDACNDLAVATPHGWGTRFHSGLGAVSASRPLIEAVIRERVLALPRVRLLQEHTVDSLVGTPRHVTAVTLRHRTTGRGFDLPTGLVVDATGRGSRLPAWLEELGCPPVPETVVDAHLRYATRVYQLDGDAEPRGWRACYSLPFGPAITRGGVLAPLEGDRWIATLSGVGNDQPSSRAEDFLPFARTLTTPLIATTLADAHPLTPVLCSGSTANRRRRLGDVTELPDNLVGVGDSVCALNPVYAQGMTLAALSARLLDSWLESGLPPRHFHRRLQQLHEVPWIMATVADRRFPDTDGPATPFHHRLMGRYLDRVLAAGTRHPTAQHAFMGLLNLSHGPASLLSPGVALRVAMPSLLPRSWSMAAAPAERTVSPSR</sequence>
<dbReference type="PANTHER" id="PTHR43422:SF3">
    <property type="entry name" value="THIAMINE THIAZOLE SYNTHASE"/>
    <property type="match status" value="1"/>
</dbReference>
<dbReference type="SUPFAM" id="SSF51905">
    <property type="entry name" value="FAD/NAD(P)-binding domain"/>
    <property type="match status" value="1"/>
</dbReference>
<accession>A0A1T4SM92</accession>
<dbReference type="Proteomes" id="UP000190637">
    <property type="component" value="Unassembled WGS sequence"/>
</dbReference>
<reference evidence="1 2" key="1">
    <citation type="submission" date="2017-02" db="EMBL/GenBank/DDBJ databases">
        <authorList>
            <person name="Peterson S.W."/>
        </authorList>
    </citation>
    <scope>NUCLEOTIDE SEQUENCE [LARGE SCALE GENOMIC DNA]</scope>
    <source>
        <strain evidence="1 2">DSM 45154</strain>
    </source>
</reference>
<dbReference type="STRING" id="1122192.SAMN02745673_03635"/>
<evidence type="ECO:0000313" key="2">
    <source>
        <dbReference type="Proteomes" id="UP000190637"/>
    </source>
</evidence>
<dbReference type="PANTHER" id="PTHR43422">
    <property type="entry name" value="THIAMINE THIAZOLE SYNTHASE"/>
    <property type="match status" value="1"/>
</dbReference>
<proteinExistence type="predicted"/>
<organism evidence="1 2">
    <name type="scientific">Marinactinospora thermotolerans DSM 45154</name>
    <dbReference type="NCBI Taxonomy" id="1122192"/>
    <lineage>
        <taxon>Bacteria</taxon>
        <taxon>Bacillati</taxon>
        <taxon>Actinomycetota</taxon>
        <taxon>Actinomycetes</taxon>
        <taxon>Streptosporangiales</taxon>
        <taxon>Nocardiopsidaceae</taxon>
        <taxon>Marinactinospora</taxon>
    </lineage>
</organism>
<protein>
    <submittedName>
        <fullName evidence="1">Dehydrogenase (Flavoprotein)</fullName>
    </submittedName>
</protein>
<dbReference type="Gene3D" id="3.50.50.60">
    <property type="entry name" value="FAD/NAD(P)-binding domain"/>
    <property type="match status" value="1"/>
</dbReference>
<gene>
    <name evidence="1" type="ORF">SAMN02745673_03635</name>
</gene>
<keyword evidence="2" id="KW-1185">Reference proteome</keyword>
<evidence type="ECO:0000313" key="1">
    <source>
        <dbReference type="EMBL" id="SKA28971.1"/>
    </source>
</evidence>
<dbReference type="AlphaFoldDB" id="A0A1T4SM92"/>
<dbReference type="InterPro" id="IPR036188">
    <property type="entry name" value="FAD/NAD-bd_sf"/>
</dbReference>
<name>A0A1T4SM92_9ACTN</name>